<name>A0A133ZMV5_9FIRM</name>
<keyword evidence="1" id="KW-0812">Transmembrane</keyword>
<dbReference type="EMBL" id="LSDA01000099">
    <property type="protein sequence ID" value="KXB56783.1"/>
    <property type="molecule type" value="Genomic_DNA"/>
</dbReference>
<evidence type="ECO:0000313" key="2">
    <source>
        <dbReference type="EMBL" id="KXB56783.1"/>
    </source>
</evidence>
<keyword evidence="1" id="KW-0472">Membrane</keyword>
<accession>A0A133ZMV5</accession>
<feature type="transmembrane region" description="Helical" evidence="1">
    <location>
        <begin position="14"/>
        <end position="34"/>
    </location>
</feature>
<dbReference type="PATRIC" id="fig|467210.3.peg.1679"/>
<dbReference type="STRING" id="467210.HMPREF1866_01693"/>
<comment type="caution">
    <text evidence="2">The sequence shown here is derived from an EMBL/GenBank/DDBJ whole genome shotgun (WGS) entry which is preliminary data.</text>
</comment>
<keyword evidence="3" id="KW-1185">Reference proteome</keyword>
<evidence type="ECO:0000256" key="1">
    <source>
        <dbReference type="SAM" id="Phobius"/>
    </source>
</evidence>
<dbReference type="AlphaFoldDB" id="A0A133ZMV5"/>
<dbReference type="RefSeq" id="WP_278320415.1">
    <property type="nucleotide sequence ID" value="NZ_KQ959833.1"/>
</dbReference>
<protein>
    <submittedName>
        <fullName evidence="2">Uncharacterized protein</fullName>
    </submittedName>
</protein>
<keyword evidence="1" id="KW-1133">Transmembrane helix</keyword>
<sequence length="43" mass="4967">MFKNSKSSQAFCKALHTFGMVLLIIIALPIYVLLELCKIQKRR</sequence>
<gene>
    <name evidence="2" type="ORF">HMPREF1866_01693</name>
</gene>
<dbReference type="Proteomes" id="UP000070394">
    <property type="component" value="Unassembled WGS sequence"/>
</dbReference>
<evidence type="ECO:0000313" key="3">
    <source>
        <dbReference type="Proteomes" id="UP000070394"/>
    </source>
</evidence>
<organism evidence="2 3">
    <name type="scientific">Lachnoanaerobaculum saburreum</name>
    <dbReference type="NCBI Taxonomy" id="467210"/>
    <lineage>
        <taxon>Bacteria</taxon>
        <taxon>Bacillati</taxon>
        <taxon>Bacillota</taxon>
        <taxon>Clostridia</taxon>
        <taxon>Lachnospirales</taxon>
        <taxon>Lachnospiraceae</taxon>
        <taxon>Lachnoanaerobaculum</taxon>
    </lineage>
</organism>
<proteinExistence type="predicted"/>
<reference evidence="3" key="1">
    <citation type="submission" date="2016-01" db="EMBL/GenBank/DDBJ databases">
        <authorList>
            <person name="Mitreva M."/>
            <person name="Pepin K.H."/>
            <person name="Mihindukulasuriya K.A."/>
            <person name="Fulton R."/>
            <person name="Fronick C."/>
            <person name="O'Laughlin M."/>
            <person name="Miner T."/>
            <person name="Herter B."/>
            <person name="Rosa B.A."/>
            <person name="Cordes M."/>
            <person name="Tomlinson C."/>
            <person name="Wollam A."/>
            <person name="Palsikar V.B."/>
            <person name="Mardis E.R."/>
            <person name="Wilson R.K."/>
        </authorList>
    </citation>
    <scope>NUCLEOTIDE SEQUENCE [LARGE SCALE GENOMIC DNA]</scope>
    <source>
        <strain evidence="3">DNF00896</strain>
    </source>
</reference>